<evidence type="ECO:0000313" key="2">
    <source>
        <dbReference type="Proteomes" id="UP000006028"/>
    </source>
</evidence>
<dbReference type="AlphaFoldDB" id="E2ZGE8"/>
<dbReference type="HOGENOM" id="CLU_3310036_0_0_9"/>
<evidence type="ECO:0000313" key="1">
    <source>
        <dbReference type="EMBL" id="EFQ07740.1"/>
    </source>
</evidence>
<dbReference type="STRING" id="748224.HMPREF9436_00734"/>
<comment type="caution">
    <text evidence="1">The sequence shown here is derived from an EMBL/GenBank/DDBJ whole genome shotgun (WGS) entry which is preliminary data.</text>
</comment>
<sequence length="39" mass="4584">MRARENAAFPGFRETLRSDREACCELAQQRQHCIFLTDI</sequence>
<protein>
    <submittedName>
        <fullName evidence="1">Uncharacterized protein</fullName>
    </submittedName>
</protein>
<accession>E2ZGE8</accession>
<dbReference type="EMBL" id="AECU01000066">
    <property type="protein sequence ID" value="EFQ07740.1"/>
    <property type="molecule type" value="Genomic_DNA"/>
</dbReference>
<name>E2ZGE8_9FIRM</name>
<proteinExistence type="predicted"/>
<organism evidence="1 2">
    <name type="scientific">Faecalibacterium cf. prausnitzii KLE1255</name>
    <dbReference type="NCBI Taxonomy" id="748224"/>
    <lineage>
        <taxon>Bacteria</taxon>
        <taxon>Bacillati</taxon>
        <taxon>Bacillota</taxon>
        <taxon>Clostridia</taxon>
        <taxon>Eubacteriales</taxon>
        <taxon>Oscillospiraceae</taxon>
        <taxon>Faecalibacterium</taxon>
    </lineage>
</organism>
<dbReference type="Proteomes" id="UP000006028">
    <property type="component" value="Unassembled WGS sequence"/>
</dbReference>
<gene>
    <name evidence="1" type="ORF">HMPREF9436_00734</name>
</gene>
<dbReference type="BioCyc" id="FCF748224-HMP:GTSS-3125-MONOMER"/>
<reference evidence="1 2" key="1">
    <citation type="submission" date="2010-08" db="EMBL/GenBank/DDBJ databases">
        <authorList>
            <person name="Weinstock G."/>
            <person name="Sodergren E."/>
            <person name="Clifton S."/>
            <person name="Fulton L."/>
            <person name="Fulton B."/>
            <person name="Courtney L."/>
            <person name="Fronick C."/>
            <person name="Harrison M."/>
            <person name="Strong C."/>
            <person name="Farmer C."/>
            <person name="Delahaunty K."/>
            <person name="Markovic C."/>
            <person name="Hall O."/>
            <person name="Minx P."/>
            <person name="Tomlinson C."/>
            <person name="Mitreva M."/>
            <person name="Hou S."/>
            <person name="Chen J."/>
            <person name="Wollam A."/>
            <person name="Pepin K.H."/>
            <person name="Johnson M."/>
            <person name="Bhonagiri V."/>
            <person name="Zhang X."/>
            <person name="Suruliraj S."/>
            <person name="Warren W."/>
            <person name="Chinwalla A."/>
            <person name="Mardis E.R."/>
            <person name="Wilson R.K."/>
        </authorList>
    </citation>
    <scope>NUCLEOTIDE SEQUENCE [LARGE SCALE GENOMIC DNA]</scope>
    <source>
        <strain evidence="1 2">KLE1255</strain>
    </source>
</reference>